<dbReference type="RefSeq" id="WP_036424037.1">
    <property type="nucleotide sequence ID" value="NZ_BCSX01000007.1"/>
</dbReference>
<dbReference type="SUPFAM" id="SSF46785">
    <property type="entry name" value="Winged helix' DNA-binding domain"/>
    <property type="match status" value="1"/>
</dbReference>
<comment type="caution">
    <text evidence="6">The sequence shown here is derived from an EMBL/GenBank/DDBJ whole genome shotgun (WGS) entry which is preliminary data.</text>
</comment>
<keyword evidence="2" id="KW-0238">DNA-binding</keyword>
<evidence type="ECO:0000259" key="5">
    <source>
        <dbReference type="PROSITE" id="PS51078"/>
    </source>
</evidence>
<sequence length="261" mass="27516">MTSAANDQPVSRTDMVGKALCVMRAIGDGPLDGRTLTELARETGFPLSTVHRLVATLAREGYVECDEQSKRYRVGLTVFALAQRVSAARGYDGVALPVLRRLAAETKESTLMSVLDGTNQLYLHHIHGPRQINVIGEPGTRGPLHCTAMGKVLVAYAPRAQSAELVATLELPKLGPNTITDRDAFAAEIARVHAGGYAVADEEHEQGIGAVGVPVLGADGVAIASISVAGPSFRLSRDELVAMVPALTAAAHELALKLPAR</sequence>
<dbReference type="InterPro" id="IPR036390">
    <property type="entry name" value="WH_DNA-bd_sf"/>
</dbReference>
<dbReference type="InterPro" id="IPR036388">
    <property type="entry name" value="WH-like_DNA-bd_sf"/>
</dbReference>
<evidence type="ECO:0000259" key="4">
    <source>
        <dbReference type="PROSITE" id="PS51077"/>
    </source>
</evidence>
<dbReference type="CDD" id="cd00090">
    <property type="entry name" value="HTH_ARSR"/>
    <property type="match status" value="1"/>
</dbReference>
<dbReference type="AlphaFoldDB" id="A0A117I4B6"/>
<dbReference type="Proteomes" id="UP000069620">
    <property type="component" value="Unassembled WGS sequence"/>
</dbReference>
<feature type="domain" description="HTH iclR-type" evidence="4">
    <location>
        <begin position="13"/>
        <end position="76"/>
    </location>
</feature>
<dbReference type="InterPro" id="IPR011991">
    <property type="entry name" value="ArsR-like_HTH"/>
</dbReference>
<dbReference type="PANTHER" id="PTHR30136">
    <property type="entry name" value="HELIX-TURN-HELIX TRANSCRIPTIONAL REGULATOR, ICLR FAMILY"/>
    <property type="match status" value="1"/>
</dbReference>
<keyword evidence="1" id="KW-0805">Transcription regulation</keyword>
<dbReference type="PANTHER" id="PTHR30136:SF35">
    <property type="entry name" value="HTH-TYPE TRANSCRIPTIONAL REGULATOR RV1719"/>
    <property type="match status" value="1"/>
</dbReference>
<dbReference type="GO" id="GO:0003700">
    <property type="term" value="F:DNA-binding transcription factor activity"/>
    <property type="evidence" value="ECO:0007669"/>
    <property type="project" value="TreeGrafter"/>
</dbReference>
<evidence type="ECO:0000256" key="2">
    <source>
        <dbReference type="ARBA" id="ARBA00023125"/>
    </source>
</evidence>
<accession>A0A117I4B6</accession>
<keyword evidence="7" id="KW-1185">Reference proteome</keyword>
<dbReference type="SUPFAM" id="SSF55781">
    <property type="entry name" value="GAF domain-like"/>
    <property type="match status" value="1"/>
</dbReference>
<gene>
    <name evidence="6" type="ORF">RMCB_0784</name>
</gene>
<dbReference type="Pfam" id="PF09339">
    <property type="entry name" value="HTH_IclR"/>
    <property type="match status" value="1"/>
</dbReference>
<dbReference type="GO" id="GO:0003677">
    <property type="term" value="F:DNA binding"/>
    <property type="evidence" value="ECO:0007669"/>
    <property type="project" value="UniProtKB-KW"/>
</dbReference>
<protein>
    <submittedName>
        <fullName evidence="6">KdgR transcriptional regulator, IclR family</fullName>
    </submittedName>
</protein>
<dbReference type="Gene3D" id="1.10.10.10">
    <property type="entry name" value="Winged helix-like DNA-binding domain superfamily/Winged helix DNA-binding domain"/>
    <property type="match status" value="1"/>
</dbReference>
<reference evidence="7" key="2">
    <citation type="submission" date="2016-02" db="EMBL/GenBank/DDBJ databases">
        <title>Draft genome sequence of five rapidly growing Mycobacterium species.</title>
        <authorList>
            <person name="Katahira K."/>
            <person name="Gotou Y."/>
            <person name="Iida K."/>
            <person name="Ogura Y."/>
            <person name="Hayashi T."/>
        </authorList>
    </citation>
    <scope>NUCLEOTIDE SEQUENCE [LARGE SCALE GENOMIC DNA]</scope>
    <source>
        <strain evidence="7">JCM15654</strain>
    </source>
</reference>
<dbReference type="STRING" id="146020.RMCB_0784"/>
<dbReference type="EMBL" id="BCSX01000007">
    <property type="protein sequence ID" value="GAS86688.1"/>
    <property type="molecule type" value="Genomic_DNA"/>
</dbReference>
<dbReference type="PROSITE" id="PS51078">
    <property type="entry name" value="ICLR_ED"/>
    <property type="match status" value="1"/>
</dbReference>
<dbReference type="InterPro" id="IPR050707">
    <property type="entry name" value="HTH_MetabolicPath_Reg"/>
</dbReference>
<dbReference type="PROSITE" id="PS51077">
    <property type="entry name" value="HTH_ICLR"/>
    <property type="match status" value="1"/>
</dbReference>
<proteinExistence type="predicted"/>
<dbReference type="InterPro" id="IPR029016">
    <property type="entry name" value="GAF-like_dom_sf"/>
</dbReference>
<reference evidence="7" key="1">
    <citation type="journal article" date="2016" name="Genome Announc.">
        <title>Draft Genome Sequences of Five Rapidly Growing Mycobacterium Species, M. thermoresistibile, M. fortuitum subsp. acetamidolyticum, M. canariasense, M. brisbanense, and M. novocastrense.</title>
        <authorList>
            <person name="Katahira K."/>
            <person name="Ogura Y."/>
            <person name="Gotoh Y."/>
            <person name="Hayashi T."/>
        </authorList>
    </citation>
    <scope>NUCLEOTIDE SEQUENCE [LARGE SCALE GENOMIC DNA]</scope>
    <source>
        <strain evidence="7">JCM15654</strain>
    </source>
</reference>
<name>A0A117I4B6_9MYCO</name>
<dbReference type="InterPro" id="IPR005471">
    <property type="entry name" value="Tscrpt_reg_IclR_N"/>
</dbReference>
<evidence type="ECO:0000313" key="7">
    <source>
        <dbReference type="Proteomes" id="UP000069620"/>
    </source>
</evidence>
<evidence type="ECO:0000256" key="3">
    <source>
        <dbReference type="ARBA" id="ARBA00023163"/>
    </source>
</evidence>
<organism evidence="6 7">
    <name type="scientific">Mycolicibacterium brisbanense</name>
    <dbReference type="NCBI Taxonomy" id="146020"/>
    <lineage>
        <taxon>Bacteria</taxon>
        <taxon>Bacillati</taxon>
        <taxon>Actinomycetota</taxon>
        <taxon>Actinomycetes</taxon>
        <taxon>Mycobacteriales</taxon>
        <taxon>Mycobacteriaceae</taxon>
        <taxon>Mycolicibacterium</taxon>
    </lineage>
</organism>
<evidence type="ECO:0000256" key="1">
    <source>
        <dbReference type="ARBA" id="ARBA00023015"/>
    </source>
</evidence>
<dbReference type="GO" id="GO:0045892">
    <property type="term" value="P:negative regulation of DNA-templated transcription"/>
    <property type="evidence" value="ECO:0007669"/>
    <property type="project" value="TreeGrafter"/>
</dbReference>
<dbReference type="InterPro" id="IPR014757">
    <property type="entry name" value="Tscrpt_reg_IclR_C"/>
</dbReference>
<dbReference type="Pfam" id="PF01614">
    <property type="entry name" value="IclR_C"/>
    <property type="match status" value="1"/>
</dbReference>
<dbReference type="Gene3D" id="3.30.450.40">
    <property type="match status" value="1"/>
</dbReference>
<keyword evidence="3" id="KW-0804">Transcription</keyword>
<evidence type="ECO:0000313" key="6">
    <source>
        <dbReference type="EMBL" id="GAS86688.1"/>
    </source>
</evidence>
<feature type="domain" description="IclR-ED" evidence="5">
    <location>
        <begin position="77"/>
        <end position="260"/>
    </location>
</feature>
<dbReference type="SMART" id="SM00346">
    <property type="entry name" value="HTH_ICLR"/>
    <property type="match status" value="1"/>
</dbReference>